<dbReference type="AlphaFoldDB" id="A0A1H9D137"/>
<evidence type="ECO:0000313" key="2">
    <source>
        <dbReference type="EMBL" id="SEQ07212.1"/>
    </source>
</evidence>
<reference evidence="2 3" key="1">
    <citation type="submission" date="2016-10" db="EMBL/GenBank/DDBJ databases">
        <authorList>
            <person name="de Groot N.N."/>
        </authorList>
    </citation>
    <scope>NUCLEOTIDE SEQUENCE [LARGE SCALE GENOMIC DNA]</scope>
    <source>
        <strain evidence="2 3">Nm9</strain>
    </source>
</reference>
<dbReference type="Pfam" id="PF19266">
    <property type="entry name" value="CIS_tube"/>
    <property type="match status" value="1"/>
</dbReference>
<feature type="domain" description="Contractile injection system tube protein N-terminal" evidence="1">
    <location>
        <begin position="5"/>
        <end position="150"/>
    </location>
</feature>
<dbReference type="OrthoDB" id="5526765at2"/>
<dbReference type="Proteomes" id="UP000181998">
    <property type="component" value="Unassembled WGS sequence"/>
</dbReference>
<dbReference type="InterPro" id="IPR045361">
    <property type="entry name" value="CIS_tube_prot_N"/>
</dbReference>
<evidence type="ECO:0000259" key="1">
    <source>
        <dbReference type="Pfam" id="PF19266"/>
    </source>
</evidence>
<dbReference type="RefSeq" id="WP_074720736.1">
    <property type="nucleotide sequence ID" value="NZ_FOFX01000018.1"/>
</dbReference>
<protein>
    <recommendedName>
        <fullName evidence="1">Contractile injection system tube protein N-terminal domain-containing protein</fullName>
    </recommendedName>
</protein>
<organism evidence="2 3">
    <name type="scientific">Nitrosomonas ureae</name>
    <dbReference type="NCBI Taxonomy" id="44577"/>
    <lineage>
        <taxon>Bacteria</taxon>
        <taxon>Pseudomonadati</taxon>
        <taxon>Pseudomonadota</taxon>
        <taxon>Betaproteobacteria</taxon>
        <taxon>Nitrosomonadales</taxon>
        <taxon>Nitrosomonadaceae</taxon>
        <taxon>Nitrosomonas</taxon>
    </lineage>
</organism>
<name>A0A1H9D137_9PROT</name>
<accession>A0A1H9D137</accession>
<sequence>MMLNKAKLFEIKWEDGKPEPTNLNGSNDIEVQFNPQTLKLTYANENKGGDQAGGSAKQFVGKSTTKLSVELFFDTTQQGTDVRYWTAKVGYFIRAQAQSQQSDKKIPPGIRFEWGTFNFPGIVDSLQETLDYFSEEGVPLRATLALGITRQDIVFPTEQGTGKPGVGFTGQPGKAPLDVVRGNGNGSGDSMPKMLGRNGGNSSNWKAIAAANNIDNPLRLKPGTLLNLNAGASAGAGVSLGAQGAISASARISGGIGFSAGLGGGVGFGADAGAGIGASAGISASAGIGGGISAGASASAGINAGTGFNARRGIGGGASIGASGGIGGSTRANIRASAGAQAGISGRASAGGGFGAGVDIPGR</sequence>
<evidence type="ECO:0000313" key="3">
    <source>
        <dbReference type="Proteomes" id="UP000181998"/>
    </source>
</evidence>
<dbReference type="EMBL" id="FOFX01000018">
    <property type="protein sequence ID" value="SEQ07212.1"/>
    <property type="molecule type" value="Genomic_DNA"/>
</dbReference>
<gene>
    <name evidence="2" type="ORF">SAMN05421510_101839</name>
</gene>
<proteinExistence type="predicted"/>